<dbReference type="Gene3D" id="3.30.2010.10">
    <property type="entry name" value="Metalloproteases ('zincins'), catalytic domain"/>
    <property type="match status" value="1"/>
</dbReference>
<keyword evidence="3" id="KW-0479">Metal-binding</keyword>
<dbReference type="GO" id="GO:0046872">
    <property type="term" value="F:metal ion binding"/>
    <property type="evidence" value="ECO:0007669"/>
    <property type="project" value="UniProtKB-KW"/>
</dbReference>
<dbReference type="CDD" id="cd07333">
    <property type="entry name" value="M48C_bepA_like"/>
    <property type="match status" value="1"/>
</dbReference>
<dbReference type="GO" id="GO:0004222">
    <property type="term" value="F:metalloendopeptidase activity"/>
    <property type="evidence" value="ECO:0007669"/>
    <property type="project" value="InterPro"/>
</dbReference>
<keyword evidence="6 8" id="KW-0482">Metalloprotease</keyword>
<keyword evidence="2 8" id="KW-0645">Protease</keyword>
<dbReference type="InterPro" id="IPR011990">
    <property type="entry name" value="TPR-like_helical_dom_sf"/>
</dbReference>
<dbReference type="SUPFAM" id="SSF48452">
    <property type="entry name" value="TPR-like"/>
    <property type="match status" value="1"/>
</dbReference>
<dbReference type="Pfam" id="PF01435">
    <property type="entry name" value="Peptidase_M48"/>
    <property type="match status" value="1"/>
</dbReference>
<reference evidence="8 9" key="1">
    <citation type="submission" date="2020-05" db="EMBL/GenBank/DDBJ databases">
        <title>Complete genome of Desulfobulbus oligotrophicus.</title>
        <authorList>
            <person name="Podar M."/>
        </authorList>
    </citation>
    <scope>NUCLEOTIDE SEQUENCE [LARGE SCALE GENOMIC DNA]</scope>
    <source>
        <strain evidence="8 9">Prop6</strain>
    </source>
</reference>
<dbReference type="GO" id="GO:0051603">
    <property type="term" value="P:proteolysis involved in protein catabolic process"/>
    <property type="evidence" value="ECO:0007669"/>
    <property type="project" value="TreeGrafter"/>
</dbReference>
<evidence type="ECO:0000259" key="7">
    <source>
        <dbReference type="Pfam" id="PF01435"/>
    </source>
</evidence>
<proteinExistence type="predicted"/>
<evidence type="ECO:0000256" key="5">
    <source>
        <dbReference type="ARBA" id="ARBA00022833"/>
    </source>
</evidence>
<dbReference type="InterPro" id="IPR001915">
    <property type="entry name" value="Peptidase_M48"/>
</dbReference>
<evidence type="ECO:0000256" key="2">
    <source>
        <dbReference type="ARBA" id="ARBA00022670"/>
    </source>
</evidence>
<organism evidence="8 9">
    <name type="scientific">Desulfobulbus oligotrophicus</name>
    <dbReference type="NCBI Taxonomy" id="1909699"/>
    <lineage>
        <taxon>Bacteria</taxon>
        <taxon>Pseudomonadati</taxon>
        <taxon>Thermodesulfobacteriota</taxon>
        <taxon>Desulfobulbia</taxon>
        <taxon>Desulfobulbales</taxon>
        <taxon>Desulfobulbaceae</taxon>
        <taxon>Desulfobulbus</taxon>
    </lineage>
</organism>
<evidence type="ECO:0000256" key="6">
    <source>
        <dbReference type="ARBA" id="ARBA00023049"/>
    </source>
</evidence>
<gene>
    <name evidence="8" type="ORF">HP555_10205</name>
</gene>
<dbReference type="EMBL" id="CP054140">
    <property type="protein sequence ID" value="QQG66206.1"/>
    <property type="molecule type" value="Genomic_DNA"/>
</dbReference>
<dbReference type="Proteomes" id="UP000596092">
    <property type="component" value="Chromosome"/>
</dbReference>
<keyword evidence="9" id="KW-1185">Reference proteome</keyword>
<feature type="domain" description="Peptidase M48" evidence="7">
    <location>
        <begin position="59"/>
        <end position="241"/>
    </location>
</feature>
<dbReference type="Pfam" id="PF14559">
    <property type="entry name" value="TPR_19"/>
    <property type="match status" value="1"/>
</dbReference>
<evidence type="ECO:0000256" key="1">
    <source>
        <dbReference type="ARBA" id="ARBA00001947"/>
    </source>
</evidence>
<name>A0A7T5VE94_9BACT</name>
<evidence type="ECO:0000256" key="3">
    <source>
        <dbReference type="ARBA" id="ARBA00022723"/>
    </source>
</evidence>
<dbReference type="PANTHER" id="PTHR22726">
    <property type="entry name" value="METALLOENDOPEPTIDASE OMA1"/>
    <property type="match status" value="1"/>
</dbReference>
<dbReference type="AlphaFoldDB" id="A0A7T5VE94"/>
<dbReference type="GO" id="GO:0016020">
    <property type="term" value="C:membrane"/>
    <property type="evidence" value="ECO:0007669"/>
    <property type="project" value="TreeGrafter"/>
</dbReference>
<accession>A0A7T5VE94</accession>
<keyword evidence="4" id="KW-0378">Hydrolase</keyword>
<evidence type="ECO:0000313" key="8">
    <source>
        <dbReference type="EMBL" id="QQG66206.1"/>
    </source>
</evidence>
<sequence>MIRDSLFFRWVALVTLVACLTWPAQVRALSIGEERKIGEYLLYSMRKELATLDDPDISQYINRLGKTVLENIGPQHFDYHFFVVKSDQFNAFAAPAGLVFFYTGLIETMKTEDQLLSVLAHEIGHVVSRHIAQRLDKSSKISALSLILGAAGLALGVPGLSQGLLTGSLAAGQTLNLKYSREDEEQADRLAFTWMQRMQRDPESMREMLQTMRRITRYQFGPGTPQYLLTHPDPEARLGYVESLIEREQQKQKPSAYVPTDNFAFLRFKYRVLIQSTDLDKLRISCVTLVNSAKEAEQRHMGRYGLALLDAQDHKYEQALHHLDRVREQYPRETILDVDRAVILLQSGRHSEARPVLEQAIQRDANDMYGVYQLGKLESMTGNYPKARQLLLRVAAVMPEYAQLYFDLGQLEANSGREGASVFYLAKYNLYRGNIKTAKQYFMRSAKDATLPESMRSEAKLAVERLDELEKEM</sequence>
<dbReference type="PANTHER" id="PTHR22726:SF1">
    <property type="entry name" value="METALLOENDOPEPTIDASE OMA1, MITOCHONDRIAL"/>
    <property type="match status" value="1"/>
</dbReference>
<evidence type="ECO:0000313" key="9">
    <source>
        <dbReference type="Proteomes" id="UP000596092"/>
    </source>
</evidence>
<dbReference type="RefSeq" id="WP_199262132.1">
    <property type="nucleotide sequence ID" value="NZ_CP054140.1"/>
</dbReference>
<dbReference type="KEGG" id="dog:HP555_10205"/>
<keyword evidence="5" id="KW-0862">Zinc</keyword>
<dbReference type="InterPro" id="IPR051156">
    <property type="entry name" value="Mito/Outer_Membr_Metalloprot"/>
</dbReference>
<dbReference type="Gene3D" id="1.25.40.10">
    <property type="entry name" value="Tetratricopeptide repeat domain"/>
    <property type="match status" value="1"/>
</dbReference>
<comment type="cofactor">
    <cofactor evidence="1">
        <name>Zn(2+)</name>
        <dbReference type="ChEBI" id="CHEBI:29105"/>
    </cofactor>
</comment>
<evidence type="ECO:0000256" key="4">
    <source>
        <dbReference type="ARBA" id="ARBA00022801"/>
    </source>
</evidence>
<protein>
    <submittedName>
        <fullName evidence="8">M48 family metalloprotease</fullName>
    </submittedName>
</protein>